<proteinExistence type="predicted"/>
<dbReference type="SUPFAM" id="SSF88713">
    <property type="entry name" value="Glycoside hydrolase/deacetylase"/>
    <property type="match status" value="1"/>
</dbReference>
<evidence type="ECO:0000256" key="4">
    <source>
        <dbReference type="ARBA" id="ARBA00022842"/>
    </source>
</evidence>
<dbReference type="PANTHER" id="PTHR31609">
    <property type="entry name" value="YDJC DEACETYLASE FAMILY MEMBER"/>
    <property type="match status" value="1"/>
</dbReference>
<evidence type="ECO:0000256" key="5">
    <source>
        <dbReference type="ARBA" id="ARBA00023277"/>
    </source>
</evidence>
<keyword evidence="6" id="KW-0732">Signal</keyword>
<keyword evidence="8" id="KW-1185">Reference proteome</keyword>
<keyword evidence="5" id="KW-0119">Carbohydrate metabolism</keyword>
<evidence type="ECO:0000313" key="7">
    <source>
        <dbReference type="EMBL" id="MFC5408827.1"/>
    </source>
</evidence>
<dbReference type="Pfam" id="PF04794">
    <property type="entry name" value="YdjC"/>
    <property type="match status" value="1"/>
</dbReference>
<dbReference type="Gene3D" id="3.20.20.370">
    <property type="entry name" value="Glycoside hydrolase/deacetylase"/>
    <property type="match status" value="1"/>
</dbReference>
<keyword evidence="4" id="KW-0460">Magnesium</keyword>
<feature type="signal peptide" evidence="6">
    <location>
        <begin position="1"/>
        <end position="22"/>
    </location>
</feature>
<evidence type="ECO:0000256" key="6">
    <source>
        <dbReference type="SAM" id="SignalP"/>
    </source>
</evidence>
<dbReference type="CDD" id="cd10802">
    <property type="entry name" value="YdjC_TTHB029_like"/>
    <property type="match status" value="1"/>
</dbReference>
<dbReference type="PANTHER" id="PTHR31609:SF1">
    <property type="entry name" value="CARBOHYDRATE DEACETYLASE"/>
    <property type="match status" value="1"/>
</dbReference>
<keyword evidence="2" id="KW-0479">Metal-binding</keyword>
<dbReference type="EMBL" id="JBHSMA010000001">
    <property type="protein sequence ID" value="MFC5408827.1"/>
    <property type="molecule type" value="Genomic_DNA"/>
</dbReference>
<feature type="chain" id="PRO_5045928047" evidence="6">
    <location>
        <begin position="23"/>
        <end position="355"/>
    </location>
</feature>
<keyword evidence="3" id="KW-0378">Hydrolase</keyword>
<evidence type="ECO:0000256" key="2">
    <source>
        <dbReference type="ARBA" id="ARBA00022723"/>
    </source>
</evidence>
<name>A0ABW0I8I2_9BACT</name>
<protein>
    <submittedName>
        <fullName evidence="7">Polysaccharide deacetylase family protein</fullName>
    </submittedName>
</protein>
<gene>
    <name evidence="7" type="ORF">ACFPMF_05890</name>
</gene>
<organism evidence="7 8">
    <name type="scientific">Larkinella bovis</name>
    <dbReference type="NCBI Taxonomy" id="683041"/>
    <lineage>
        <taxon>Bacteria</taxon>
        <taxon>Pseudomonadati</taxon>
        <taxon>Bacteroidota</taxon>
        <taxon>Cytophagia</taxon>
        <taxon>Cytophagales</taxon>
        <taxon>Spirosomataceae</taxon>
        <taxon>Larkinella</taxon>
    </lineage>
</organism>
<comment type="caution">
    <text evidence="7">The sequence shown here is derived from an EMBL/GenBank/DDBJ whole genome shotgun (WGS) entry which is preliminary data.</text>
</comment>
<evidence type="ECO:0000256" key="1">
    <source>
        <dbReference type="ARBA" id="ARBA00001946"/>
    </source>
</evidence>
<dbReference type="Proteomes" id="UP001596106">
    <property type="component" value="Unassembled WGS sequence"/>
</dbReference>
<accession>A0ABW0I8I2</accession>
<dbReference type="RefSeq" id="WP_379842084.1">
    <property type="nucleotide sequence ID" value="NZ_JBHSMA010000001.1"/>
</dbReference>
<comment type="cofactor">
    <cofactor evidence="1">
        <name>Mg(2+)</name>
        <dbReference type="ChEBI" id="CHEBI:18420"/>
    </cofactor>
</comment>
<sequence length="355" mass="39586">MKKLKTLSLLLTFSALMYTTQAQPKTTYAEQLGYPKGRKIVIFHVDDAGMFLTANQGTIKSIEQGVATSTSIMMPCAWSASFVNYVLQKNPNIDAGIHLTLTSEWKDYRWAPLAGSKQVPSLIDKEGALWPSVAEVVKNGNPDELELEMRAQIDRALKMGLKPTHLDSHMGTLFATPAFVERYIKVGAEYGIPVMFPGGNNTLLVDSEIQPVIDKLKAEGKWKEGMNLPIPESLKQAPAIGEKIWKAGLPVLDDLYADTGGWKPKDTSDPSPEAWAKYKTQRFKEILTKMKPGVAMIIIHSNEQNEIFKFISGSGGSRYADMLSMMDPDLKAFIQKEGIILTTWREMMERRKAVK</sequence>
<dbReference type="InterPro" id="IPR011330">
    <property type="entry name" value="Glyco_hydro/deAcase_b/a-brl"/>
</dbReference>
<reference evidence="8" key="1">
    <citation type="journal article" date="2019" name="Int. J. Syst. Evol. Microbiol.">
        <title>The Global Catalogue of Microorganisms (GCM) 10K type strain sequencing project: providing services to taxonomists for standard genome sequencing and annotation.</title>
        <authorList>
            <consortium name="The Broad Institute Genomics Platform"/>
            <consortium name="The Broad Institute Genome Sequencing Center for Infectious Disease"/>
            <person name="Wu L."/>
            <person name="Ma J."/>
        </authorList>
    </citation>
    <scope>NUCLEOTIDE SEQUENCE [LARGE SCALE GENOMIC DNA]</scope>
    <source>
        <strain evidence="8">CCUG 55250</strain>
    </source>
</reference>
<dbReference type="InterPro" id="IPR006879">
    <property type="entry name" value="YdjC-like"/>
</dbReference>
<evidence type="ECO:0000256" key="3">
    <source>
        <dbReference type="ARBA" id="ARBA00022801"/>
    </source>
</evidence>
<evidence type="ECO:0000313" key="8">
    <source>
        <dbReference type="Proteomes" id="UP001596106"/>
    </source>
</evidence>